<name>A0A0N5AEV1_9BILA</name>
<proteinExistence type="predicted"/>
<accession>A0A0N5AEV1</accession>
<dbReference type="GO" id="GO:0098592">
    <property type="term" value="C:cytoplasmic side of apical plasma membrane"/>
    <property type="evidence" value="ECO:0007669"/>
    <property type="project" value="TreeGrafter"/>
</dbReference>
<dbReference type="Gene3D" id="2.30.29.30">
    <property type="entry name" value="Pleckstrin-homology domain (PH domain)/Phosphotyrosine-binding domain (PTB)"/>
    <property type="match status" value="1"/>
</dbReference>
<dbReference type="InterPro" id="IPR000299">
    <property type="entry name" value="FERM_domain"/>
</dbReference>
<dbReference type="SUPFAM" id="SSF47031">
    <property type="entry name" value="Second domain of FERM"/>
    <property type="match status" value="1"/>
</dbReference>
<dbReference type="InterPro" id="IPR011993">
    <property type="entry name" value="PH-like_dom_sf"/>
</dbReference>
<dbReference type="AlphaFoldDB" id="A0A0N5AEV1"/>
<feature type="domain" description="FERM" evidence="1">
    <location>
        <begin position="61"/>
        <end position="371"/>
    </location>
</feature>
<protein>
    <submittedName>
        <fullName evidence="3">FERM domain-containing protein</fullName>
    </submittedName>
</protein>
<dbReference type="STRING" id="451379.A0A0N5AEV1"/>
<reference evidence="3" key="1">
    <citation type="submission" date="2016-04" db="UniProtKB">
        <authorList>
            <consortium name="WormBaseParasite"/>
        </authorList>
    </citation>
    <scope>IDENTIFICATION</scope>
</reference>
<evidence type="ECO:0000259" key="1">
    <source>
        <dbReference type="PROSITE" id="PS50057"/>
    </source>
</evidence>
<dbReference type="PANTHER" id="PTHR13429">
    <property type="entry name" value="FERM DOMAIN (PROTEIN4.1-EZRIN-RADIXIN-MOESIN) FAMILY"/>
    <property type="match status" value="1"/>
</dbReference>
<dbReference type="SMART" id="SM00295">
    <property type="entry name" value="B41"/>
    <property type="match status" value="1"/>
</dbReference>
<dbReference type="WBParaSite" id="SMUV_0000277401-mRNA-1">
    <property type="protein sequence ID" value="SMUV_0000277401-mRNA-1"/>
    <property type="gene ID" value="SMUV_0000277401"/>
</dbReference>
<evidence type="ECO:0000313" key="2">
    <source>
        <dbReference type="Proteomes" id="UP000046393"/>
    </source>
</evidence>
<dbReference type="Pfam" id="PF00373">
    <property type="entry name" value="FERM_M"/>
    <property type="match status" value="1"/>
</dbReference>
<dbReference type="InterPro" id="IPR019749">
    <property type="entry name" value="Band_41_domain"/>
</dbReference>
<dbReference type="InterPro" id="IPR035963">
    <property type="entry name" value="FERM_2"/>
</dbReference>
<dbReference type="Proteomes" id="UP000046393">
    <property type="component" value="Unplaced"/>
</dbReference>
<dbReference type="GO" id="GO:0035332">
    <property type="term" value="P:positive regulation of hippo signaling"/>
    <property type="evidence" value="ECO:0007669"/>
    <property type="project" value="TreeGrafter"/>
</dbReference>
<organism evidence="2 3">
    <name type="scientific">Syphacia muris</name>
    <dbReference type="NCBI Taxonomy" id="451379"/>
    <lineage>
        <taxon>Eukaryota</taxon>
        <taxon>Metazoa</taxon>
        <taxon>Ecdysozoa</taxon>
        <taxon>Nematoda</taxon>
        <taxon>Chromadorea</taxon>
        <taxon>Rhabditida</taxon>
        <taxon>Spirurina</taxon>
        <taxon>Oxyuridomorpha</taxon>
        <taxon>Oxyuroidea</taxon>
        <taxon>Oxyuridae</taxon>
        <taxon>Syphacia</taxon>
    </lineage>
</organism>
<dbReference type="PANTHER" id="PTHR13429:SF5">
    <property type="entry name" value="PROTEIN EXPANDED"/>
    <property type="match status" value="1"/>
</dbReference>
<dbReference type="CDD" id="cd14473">
    <property type="entry name" value="FERM_B-lobe"/>
    <property type="match status" value="1"/>
</dbReference>
<dbReference type="PROSITE" id="PS50057">
    <property type="entry name" value="FERM_3"/>
    <property type="match status" value="1"/>
</dbReference>
<sequence>MVGKRGWLESLQTASRVSSSTSVNQNDDFKDVFEIGKLLEYNSALVYKISSGQRALPSGFKYIQVHTLFKDTITLAVHPKCRIRDVCLCCCSHLKMTEGWVLGLASRTPSEGFGSDRPRHEYYFLDPNSKISKYGVKHWRFNYPWVSRMEGRPFLVLHLRVRIYLTDYYYLQLRENLLDQWSTPESVSEERCWKMASVAYEADSTKENQEDDNDVNKSLSFRPEKYFPLWVIDSRGLDYVRRNLRNIENTEESRSKEDAIQDFCEQASRFPFALNCHLYGLRQYKADTVDNAFIGISPNGLEMSDIGDDGGRNLRRTLQWSDIVLLSFDKRKLKMTSKNDGCTCLYAHSEEKARYLFEFCRIVHQTVIRINHYLSTWREQMEPVPTELLLLRQSPVSRVSSNSTSGVVSDKPSSEVERGEFIVVIFWFRKHFL</sequence>
<evidence type="ECO:0000313" key="3">
    <source>
        <dbReference type="WBParaSite" id="SMUV_0000277401-mRNA-1"/>
    </source>
</evidence>
<keyword evidence="2" id="KW-1185">Reference proteome</keyword>
<dbReference type="InterPro" id="IPR019748">
    <property type="entry name" value="FERM_central"/>
</dbReference>
<dbReference type="InterPro" id="IPR047145">
    <property type="entry name" value="FRMD6-like"/>
</dbReference>
<dbReference type="SUPFAM" id="SSF50729">
    <property type="entry name" value="PH domain-like"/>
    <property type="match status" value="1"/>
</dbReference>